<gene>
    <name evidence="9" type="ORF">FDQ92_02760</name>
</gene>
<dbReference type="EMBL" id="CP040098">
    <property type="protein sequence ID" value="QCQ21204.1"/>
    <property type="molecule type" value="Genomic_DNA"/>
</dbReference>
<dbReference type="GO" id="GO:0016020">
    <property type="term" value="C:membrane"/>
    <property type="evidence" value="ECO:0007669"/>
    <property type="project" value="UniProtKB-SubCell"/>
</dbReference>
<dbReference type="KEGG" id="dax:FDQ92_02760"/>
<reference evidence="9 10" key="2">
    <citation type="submission" date="2019-05" db="EMBL/GenBank/DDBJ databases">
        <authorList>
            <person name="Suflita J.M."/>
            <person name="Marks C.R."/>
        </authorList>
    </citation>
    <scope>NUCLEOTIDE SEQUENCE [LARGE SCALE GENOMIC DNA]</scope>
    <source>
        <strain evidence="9 10">ALDC</strain>
    </source>
</reference>
<dbReference type="InterPro" id="IPR056738">
    <property type="entry name" value="NfeD1b_N"/>
</dbReference>
<comment type="subcellular location">
    <subcellularLocation>
        <location evidence="1">Membrane</location>
        <topology evidence="1">Multi-pass membrane protein</topology>
    </subcellularLocation>
</comment>
<feature type="domain" description="NfeD integral membrane" evidence="7">
    <location>
        <begin position="252"/>
        <end position="369"/>
    </location>
</feature>
<dbReference type="Pfam" id="PF25145">
    <property type="entry name" value="NfeD1b_N"/>
    <property type="match status" value="1"/>
</dbReference>
<dbReference type="InterPro" id="IPR012340">
    <property type="entry name" value="NA-bd_OB-fold"/>
</dbReference>
<evidence type="ECO:0000256" key="5">
    <source>
        <dbReference type="SAM" id="Phobius"/>
    </source>
</evidence>
<feature type="transmembrane region" description="Helical" evidence="5">
    <location>
        <begin position="297"/>
        <end position="314"/>
    </location>
</feature>
<dbReference type="RefSeq" id="WP_137423173.1">
    <property type="nucleotide sequence ID" value="NZ_CP040098.1"/>
</dbReference>
<dbReference type="PANTHER" id="PTHR33507">
    <property type="entry name" value="INNER MEMBRANE PROTEIN YBBJ"/>
    <property type="match status" value="1"/>
</dbReference>
<dbReference type="AlphaFoldDB" id="A0A4P8L0P7"/>
<sequence length="443" mass="47771">MNPYRSIPRHCLLFACLVAGTAFWMTVQGVRTPLQAATRHINIIEIHDTINPGVQDYLEHVIERSEEGGAEFLLVLLDTPGGLMTAMRGMVKAIMNAEIPVVVYVYPSGAQAASAGVLITAAADIAAMAPGTNIGAAHPVTASGGDVPETMSNKVVNDMAAFARSIAEERGRNAEWLEKAIRESVAITAEEAFAKNVIDLVARDVPDLLVQLDGWQVRRKGYTRTLYTEGLEQRTIEPGWRHRVLRAIGNPNIAYILLMIGLAGLYFELSQPGTVLPGVVGAICLVLAFYAMQTLPVNYAGFLFIVLSVVFFILEIKVTSYGMLSIAGVLSLALGSIMLFQSPGQTTRVALPVLIPTLVTISVFFVAVATLAFRAQVRKPQTGQEALIGLAGEAATDLAPEGKVWVAGELWNAEAPEPIPRGTSVQVVSMHNLKLQVRRMDDK</sequence>
<dbReference type="SUPFAM" id="SSF52096">
    <property type="entry name" value="ClpP/crotonase"/>
    <property type="match status" value="1"/>
</dbReference>
<dbReference type="Gene3D" id="2.40.50.140">
    <property type="entry name" value="Nucleic acid-binding proteins"/>
    <property type="match status" value="1"/>
</dbReference>
<feature type="transmembrane region" description="Helical" evidence="5">
    <location>
        <begin position="353"/>
        <end position="373"/>
    </location>
</feature>
<dbReference type="InterPro" id="IPR052165">
    <property type="entry name" value="Membrane_assoc_protease"/>
</dbReference>
<reference evidence="9 10" key="1">
    <citation type="submission" date="2019-05" db="EMBL/GenBank/DDBJ databases">
        <title>The Complete Genome Sequence of the n-alkane-degrading Desulfoglaeba alkanexedens ALDC reveals multiple alkylsuccinate synthase gene clusters.</title>
        <authorList>
            <person name="Callaghan A.V."/>
            <person name="Davidova I.A."/>
            <person name="Duncan K.E."/>
            <person name="Morris B."/>
            <person name="McInerney M.J."/>
        </authorList>
    </citation>
    <scope>NUCLEOTIDE SEQUENCE [LARGE SCALE GENOMIC DNA]</scope>
    <source>
        <strain evidence="9 10">ALDC</strain>
    </source>
</reference>
<dbReference type="InterPro" id="IPR029045">
    <property type="entry name" value="ClpP/crotonase-like_dom_sf"/>
</dbReference>
<dbReference type="CDD" id="cd07020">
    <property type="entry name" value="Clp_protease_NfeD_1"/>
    <property type="match status" value="1"/>
</dbReference>
<evidence type="ECO:0000256" key="4">
    <source>
        <dbReference type="ARBA" id="ARBA00023136"/>
    </source>
</evidence>
<evidence type="ECO:0000259" key="8">
    <source>
        <dbReference type="Pfam" id="PF25145"/>
    </source>
</evidence>
<dbReference type="PANTHER" id="PTHR33507:SF4">
    <property type="entry name" value="NODULATION COMPETITIVENESS PROTEIN NFED"/>
    <property type="match status" value="1"/>
</dbReference>
<evidence type="ECO:0000256" key="3">
    <source>
        <dbReference type="ARBA" id="ARBA00022989"/>
    </source>
</evidence>
<keyword evidence="2 5" id="KW-0812">Transmembrane</keyword>
<feature type="domain" description="NfeD-like C-terminal" evidence="6">
    <location>
        <begin position="385"/>
        <end position="439"/>
    </location>
</feature>
<feature type="transmembrane region" description="Helical" evidence="5">
    <location>
        <begin position="274"/>
        <end position="291"/>
    </location>
</feature>
<evidence type="ECO:0000259" key="7">
    <source>
        <dbReference type="Pfam" id="PF24961"/>
    </source>
</evidence>
<evidence type="ECO:0000313" key="10">
    <source>
        <dbReference type="Proteomes" id="UP000298602"/>
    </source>
</evidence>
<dbReference type="SUPFAM" id="SSF141322">
    <property type="entry name" value="NfeD domain-like"/>
    <property type="match status" value="1"/>
</dbReference>
<protein>
    <submittedName>
        <fullName evidence="9">Nodulation protein NfeD</fullName>
    </submittedName>
</protein>
<feature type="domain" description="NfeD1b N-terminal" evidence="8">
    <location>
        <begin position="41"/>
        <end position="199"/>
    </location>
</feature>
<organism evidence="9 10">
    <name type="scientific">Desulfoglaeba alkanexedens ALDC</name>
    <dbReference type="NCBI Taxonomy" id="980445"/>
    <lineage>
        <taxon>Bacteria</taxon>
        <taxon>Pseudomonadati</taxon>
        <taxon>Thermodesulfobacteriota</taxon>
        <taxon>Syntrophobacteria</taxon>
        <taxon>Syntrophobacterales</taxon>
        <taxon>Syntrophobacteraceae</taxon>
        <taxon>Desulfoglaeba</taxon>
    </lineage>
</organism>
<accession>A0A4P8L0P7</accession>
<feature type="transmembrane region" description="Helical" evidence="5">
    <location>
        <begin position="321"/>
        <end position="341"/>
    </location>
</feature>
<keyword evidence="4 5" id="KW-0472">Membrane</keyword>
<dbReference type="InterPro" id="IPR056739">
    <property type="entry name" value="NfeD_membrane"/>
</dbReference>
<keyword evidence="10" id="KW-1185">Reference proteome</keyword>
<dbReference type="InterPro" id="IPR002810">
    <property type="entry name" value="NfeD-like_C"/>
</dbReference>
<dbReference type="OrthoDB" id="5289056at2"/>
<dbReference type="Gene3D" id="3.90.226.10">
    <property type="entry name" value="2-enoyl-CoA Hydratase, Chain A, domain 1"/>
    <property type="match status" value="1"/>
</dbReference>
<feature type="transmembrane region" description="Helical" evidence="5">
    <location>
        <begin position="248"/>
        <end position="267"/>
    </location>
</feature>
<name>A0A4P8L0P7_9BACT</name>
<dbReference type="Pfam" id="PF01957">
    <property type="entry name" value="NfeD"/>
    <property type="match status" value="1"/>
</dbReference>
<evidence type="ECO:0000256" key="1">
    <source>
        <dbReference type="ARBA" id="ARBA00004141"/>
    </source>
</evidence>
<keyword evidence="3 5" id="KW-1133">Transmembrane helix</keyword>
<evidence type="ECO:0000256" key="2">
    <source>
        <dbReference type="ARBA" id="ARBA00022692"/>
    </source>
</evidence>
<dbReference type="Pfam" id="PF24961">
    <property type="entry name" value="NfeD_membrane"/>
    <property type="match status" value="1"/>
</dbReference>
<evidence type="ECO:0000259" key="6">
    <source>
        <dbReference type="Pfam" id="PF01957"/>
    </source>
</evidence>
<proteinExistence type="predicted"/>
<dbReference type="Proteomes" id="UP000298602">
    <property type="component" value="Chromosome"/>
</dbReference>
<evidence type="ECO:0000313" key="9">
    <source>
        <dbReference type="EMBL" id="QCQ21204.1"/>
    </source>
</evidence>